<evidence type="ECO:0000256" key="5">
    <source>
        <dbReference type="ARBA" id="ARBA00023136"/>
    </source>
</evidence>
<feature type="transmembrane region" description="Helical" evidence="7">
    <location>
        <begin position="111"/>
        <end position="129"/>
    </location>
</feature>
<evidence type="ECO:0000256" key="6">
    <source>
        <dbReference type="PIRSR" id="PIRSR600715-1"/>
    </source>
</evidence>
<dbReference type="PROSITE" id="PS01347">
    <property type="entry name" value="MRAY_1"/>
    <property type="match status" value="1"/>
</dbReference>
<keyword evidence="6" id="KW-0460">Magnesium</keyword>
<feature type="transmembrane region" description="Helical" evidence="7">
    <location>
        <begin position="75"/>
        <end position="91"/>
    </location>
</feature>
<sequence>MLSNTIALSIAFCVMLLISPKGINILHRMKFGQEVRDDGPQTHLKKQGTPTMGGILFLIAISIGILPFIGEVSGLLPAYLLGLGFGIVGFVDDYLKVVKHQSEGFNPKQKMVSQIVISLLYIAFLYFYSGRANDFLLPFVKETSWSLGILFFPVSLFIITATDTGANFTDGIDGLCSSVTAVIVFFLFLVDRIILGGAELGALPGAV</sequence>
<keyword evidence="2" id="KW-0808">Transferase</keyword>
<dbReference type="PANTHER" id="PTHR22926">
    <property type="entry name" value="PHOSPHO-N-ACETYLMURAMOYL-PENTAPEPTIDE-TRANSFERASE"/>
    <property type="match status" value="1"/>
</dbReference>
<evidence type="ECO:0000256" key="7">
    <source>
        <dbReference type="SAM" id="Phobius"/>
    </source>
</evidence>
<feature type="transmembrane region" description="Helical" evidence="7">
    <location>
        <begin position="6"/>
        <end position="27"/>
    </location>
</feature>
<keyword evidence="5 7" id="KW-0472">Membrane</keyword>
<dbReference type="GO" id="GO:0005886">
    <property type="term" value="C:plasma membrane"/>
    <property type="evidence" value="ECO:0007669"/>
    <property type="project" value="TreeGrafter"/>
</dbReference>
<evidence type="ECO:0000313" key="9">
    <source>
        <dbReference type="Proteomes" id="UP000709351"/>
    </source>
</evidence>
<dbReference type="Pfam" id="PF10555">
    <property type="entry name" value="MraY_sig1"/>
    <property type="match status" value="1"/>
</dbReference>
<accession>A0A930DPW5</accession>
<comment type="subcellular location">
    <subcellularLocation>
        <location evidence="1">Membrane</location>
        <topology evidence="1">Multi-pass membrane protein</topology>
    </subcellularLocation>
</comment>
<dbReference type="EMBL" id="JABZRD010000316">
    <property type="protein sequence ID" value="MBF1283971.1"/>
    <property type="molecule type" value="Genomic_DNA"/>
</dbReference>
<evidence type="ECO:0000256" key="2">
    <source>
        <dbReference type="ARBA" id="ARBA00022679"/>
    </source>
</evidence>
<name>A0A930DPW5_9FIRM</name>
<gene>
    <name evidence="8" type="ORF">HXM93_05500</name>
</gene>
<dbReference type="GO" id="GO:0016780">
    <property type="term" value="F:phosphotransferase activity, for other substituted phosphate groups"/>
    <property type="evidence" value="ECO:0007669"/>
    <property type="project" value="InterPro"/>
</dbReference>
<evidence type="ECO:0000256" key="3">
    <source>
        <dbReference type="ARBA" id="ARBA00022692"/>
    </source>
</evidence>
<protein>
    <submittedName>
        <fullName evidence="8">Phospho-N-acetylmuramoyl-pentapeptide-transferase</fullName>
    </submittedName>
</protein>
<feature type="transmembrane region" description="Helical" evidence="7">
    <location>
        <begin position="144"/>
        <end position="162"/>
    </location>
</feature>
<feature type="binding site" evidence="6">
    <location>
        <position position="167"/>
    </location>
    <ligand>
        <name>Mg(2+)</name>
        <dbReference type="ChEBI" id="CHEBI:18420"/>
    </ligand>
</feature>
<reference evidence="8" key="1">
    <citation type="submission" date="2020-04" db="EMBL/GenBank/DDBJ databases">
        <title>Deep metagenomics examines the oral microbiome during advanced dental caries in children, revealing novel taxa and co-occurrences with host molecules.</title>
        <authorList>
            <person name="Baker J.L."/>
            <person name="Morton J.T."/>
            <person name="Dinis M."/>
            <person name="Alvarez R."/>
            <person name="Tran N.C."/>
            <person name="Knight R."/>
            <person name="Edlund A."/>
        </authorList>
    </citation>
    <scope>NUCLEOTIDE SEQUENCE</scope>
    <source>
        <strain evidence="8">JCVI_24_bin.2</strain>
    </source>
</reference>
<keyword evidence="6" id="KW-0479">Metal-binding</keyword>
<dbReference type="GO" id="GO:0044038">
    <property type="term" value="P:cell wall macromolecule biosynthetic process"/>
    <property type="evidence" value="ECO:0007669"/>
    <property type="project" value="TreeGrafter"/>
</dbReference>
<dbReference type="InterPro" id="IPR018480">
    <property type="entry name" value="PNAcMuramoyl-5peptid_Trfase_CS"/>
</dbReference>
<dbReference type="GO" id="GO:0046872">
    <property type="term" value="F:metal ion binding"/>
    <property type="evidence" value="ECO:0007669"/>
    <property type="project" value="UniProtKB-KW"/>
</dbReference>
<dbReference type="Pfam" id="PF00953">
    <property type="entry name" value="Glycos_transf_4"/>
    <property type="match status" value="1"/>
</dbReference>
<dbReference type="InterPro" id="IPR000715">
    <property type="entry name" value="Glycosyl_transferase_4"/>
</dbReference>
<dbReference type="PANTHER" id="PTHR22926:SF5">
    <property type="entry name" value="PHOSPHO-N-ACETYLMURAMOYL-PENTAPEPTIDE-TRANSFERASE HOMOLOG"/>
    <property type="match status" value="1"/>
</dbReference>
<comment type="cofactor">
    <cofactor evidence="6">
        <name>Mg(2+)</name>
        <dbReference type="ChEBI" id="CHEBI:18420"/>
    </cofactor>
</comment>
<feature type="transmembrane region" description="Helical" evidence="7">
    <location>
        <begin position="48"/>
        <end position="69"/>
    </location>
</feature>
<keyword evidence="3 7" id="KW-0812">Transmembrane</keyword>
<dbReference type="Proteomes" id="UP000709351">
    <property type="component" value="Unassembled WGS sequence"/>
</dbReference>
<feature type="transmembrane region" description="Helical" evidence="7">
    <location>
        <begin position="174"/>
        <end position="195"/>
    </location>
</feature>
<keyword evidence="4 7" id="KW-1133">Transmembrane helix</keyword>
<organism evidence="8 9">
    <name type="scientific">Oribacterium parvum</name>
    <dbReference type="NCBI Taxonomy" id="1501329"/>
    <lineage>
        <taxon>Bacteria</taxon>
        <taxon>Bacillati</taxon>
        <taxon>Bacillota</taxon>
        <taxon>Clostridia</taxon>
        <taxon>Lachnospirales</taxon>
        <taxon>Lachnospiraceae</taxon>
        <taxon>Oribacterium</taxon>
    </lineage>
</organism>
<evidence type="ECO:0000256" key="4">
    <source>
        <dbReference type="ARBA" id="ARBA00022989"/>
    </source>
</evidence>
<comment type="caution">
    <text evidence="8">The sequence shown here is derived from an EMBL/GenBank/DDBJ whole genome shotgun (WGS) entry which is preliminary data.</text>
</comment>
<dbReference type="GO" id="GO:0071555">
    <property type="term" value="P:cell wall organization"/>
    <property type="evidence" value="ECO:0007669"/>
    <property type="project" value="TreeGrafter"/>
</dbReference>
<dbReference type="AlphaFoldDB" id="A0A930DPW5"/>
<evidence type="ECO:0000256" key="1">
    <source>
        <dbReference type="ARBA" id="ARBA00004141"/>
    </source>
</evidence>
<proteinExistence type="predicted"/>
<evidence type="ECO:0000313" key="8">
    <source>
        <dbReference type="EMBL" id="MBF1283971.1"/>
    </source>
</evidence>
<feature type="non-terminal residue" evidence="8">
    <location>
        <position position="207"/>
    </location>
</feature>